<protein>
    <recommendedName>
        <fullName evidence="3">F-box domain-containing protein</fullName>
    </recommendedName>
</protein>
<dbReference type="AlphaFoldDB" id="A0A2J6RS03"/>
<evidence type="ECO:0000313" key="2">
    <source>
        <dbReference type="Proteomes" id="UP000235786"/>
    </source>
</evidence>
<dbReference type="EMBL" id="KZ613944">
    <property type="protein sequence ID" value="PMD41294.1"/>
    <property type="molecule type" value="Genomic_DNA"/>
</dbReference>
<evidence type="ECO:0000313" key="1">
    <source>
        <dbReference type="EMBL" id="PMD41294.1"/>
    </source>
</evidence>
<reference evidence="1 2" key="1">
    <citation type="submission" date="2016-04" db="EMBL/GenBank/DDBJ databases">
        <title>A degradative enzymes factory behind the ericoid mycorrhizal symbiosis.</title>
        <authorList>
            <consortium name="DOE Joint Genome Institute"/>
            <person name="Martino E."/>
            <person name="Morin E."/>
            <person name="Grelet G."/>
            <person name="Kuo A."/>
            <person name="Kohler A."/>
            <person name="Daghino S."/>
            <person name="Barry K."/>
            <person name="Choi C."/>
            <person name="Cichocki N."/>
            <person name="Clum A."/>
            <person name="Copeland A."/>
            <person name="Hainaut M."/>
            <person name="Haridas S."/>
            <person name="Labutti K."/>
            <person name="Lindquist E."/>
            <person name="Lipzen A."/>
            <person name="Khouja H.-R."/>
            <person name="Murat C."/>
            <person name="Ohm R."/>
            <person name="Olson A."/>
            <person name="Spatafora J."/>
            <person name="Veneault-Fourrey C."/>
            <person name="Henrissat B."/>
            <person name="Grigoriev I."/>
            <person name="Martin F."/>
            <person name="Perotto S."/>
        </authorList>
    </citation>
    <scope>NUCLEOTIDE SEQUENCE [LARGE SCALE GENOMIC DNA]</scope>
    <source>
        <strain evidence="1 2">F</strain>
    </source>
</reference>
<evidence type="ECO:0008006" key="3">
    <source>
        <dbReference type="Google" id="ProtNLM"/>
    </source>
</evidence>
<dbReference type="PANTHER" id="PTHR42085:SF1">
    <property type="entry name" value="F-BOX DOMAIN-CONTAINING PROTEIN"/>
    <property type="match status" value="1"/>
</dbReference>
<dbReference type="OrthoDB" id="62952at2759"/>
<proteinExistence type="predicted"/>
<dbReference type="Proteomes" id="UP000235786">
    <property type="component" value="Unassembled WGS sequence"/>
</dbReference>
<gene>
    <name evidence="1" type="ORF">L207DRAFT_527937</name>
</gene>
<organism evidence="1 2">
    <name type="scientific">Hyaloscypha variabilis (strain UAMH 11265 / GT02V1 / F)</name>
    <name type="common">Meliniomyces variabilis</name>
    <dbReference type="NCBI Taxonomy" id="1149755"/>
    <lineage>
        <taxon>Eukaryota</taxon>
        <taxon>Fungi</taxon>
        <taxon>Dikarya</taxon>
        <taxon>Ascomycota</taxon>
        <taxon>Pezizomycotina</taxon>
        <taxon>Leotiomycetes</taxon>
        <taxon>Helotiales</taxon>
        <taxon>Hyaloscyphaceae</taxon>
        <taxon>Hyaloscypha</taxon>
        <taxon>Hyaloscypha variabilis</taxon>
    </lineage>
</organism>
<sequence>MVNSQDVSPPIEHDAGLISVSSSSSAITNANDDQSFPDGDRSLTRTKCDFLETLPLEIRIFIYEYLLVNPALGSSNAVQHRGVANHCQTGNYGLSHEILRTSRQIYNEAGGVLYGSNTFCMAICGRCWDAEMDRLCSCVCPLFRNVHSNPRGPFQDFSTLPPTVAKVRRWKVLIATGEGGLFRRDSATPQLAALCRAISKSPLQSLEILIVQREHEGSNGGYCENMEKILKPLRLLRNLPVQGLLFRDPEIQEIPDKFRSRHYDTTLVSLRPALDVSKGLADLVQGDTPVEFAFDMFPFLLRYAQAFERYNPFKWDMGWSHGYDMLYAELPPCYSSWLRRGHQNTLDASYQNGGHPVESGLKQARIAARIEDSTQFKSQRLLVLQYLEPQYQRVRTAYNNVLEFIEKENLIGNLLGANLEEMDFWDYQMEEEQGGVSVAEGIVVLEELAQALRRDHPVKIKALIKQHQKWIDRIYYAPEREGALATLNHDFEIQHTQDFKKNFISAFKHMEDQYMDIVKARSLLYKADICGEPGCDIGLEDIVLGEKVKFHVDEPVFNIFLNLLMYLDR</sequence>
<dbReference type="InterPro" id="IPR038883">
    <property type="entry name" value="AN11006-like"/>
</dbReference>
<name>A0A2J6RS03_HYAVF</name>
<accession>A0A2J6RS03</accession>
<dbReference type="PANTHER" id="PTHR42085">
    <property type="entry name" value="F-BOX DOMAIN-CONTAINING PROTEIN"/>
    <property type="match status" value="1"/>
</dbReference>
<keyword evidence="2" id="KW-1185">Reference proteome</keyword>